<evidence type="ECO:0000313" key="1">
    <source>
        <dbReference type="EMBL" id="GLB49380.1"/>
    </source>
</evidence>
<proteinExistence type="predicted"/>
<comment type="caution">
    <text evidence="1">The sequence shown here is derived from an EMBL/GenBank/DDBJ whole genome shotgun (WGS) entry which is preliminary data.</text>
</comment>
<name>A0ABQ5MIZ0_9FLAO</name>
<keyword evidence="2" id="KW-1185">Reference proteome</keyword>
<reference evidence="1" key="1">
    <citation type="submission" date="2022-07" db="EMBL/GenBank/DDBJ databases">
        <title>Taxonomy of Novel Oxalotrophic and Methylotrophic Bacteria.</title>
        <authorList>
            <person name="Sahin N."/>
            <person name="Tani A."/>
        </authorList>
    </citation>
    <scope>NUCLEOTIDE SEQUENCE</scope>
    <source>
        <strain evidence="1">Y10</strain>
    </source>
</reference>
<dbReference type="EMBL" id="BRVO01000002">
    <property type="protein sequence ID" value="GLB49380.1"/>
    <property type="molecule type" value="Genomic_DNA"/>
</dbReference>
<dbReference type="Proteomes" id="UP001143543">
    <property type="component" value="Unassembled WGS sequence"/>
</dbReference>
<evidence type="ECO:0000313" key="2">
    <source>
        <dbReference type="Proteomes" id="UP001143543"/>
    </source>
</evidence>
<sequence length="173" mass="20616">MLYVKFLVEDTIKYEDFLVLFAHMQKVREPNFKFDDEVDTSIDYANLTEEDFAYLLNPNRHIEKRFRTYIPEYVNELLHIYVGAKEETEDGLNSEVLSIFNYLESGFEVDFKESIKEVNHMKMITFTSGNYPFGGLERFLIVLKAFTLLPYECNDGFGIQEIEWISDFKYRYI</sequence>
<accession>A0ABQ5MIZ0</accession>
<dbReference type="RefSeq" id="WP_281765017.1">
    <property type="nucleotide sequence ID" value="NZ_BRVO01000002.1"/>
</dbReference>
<protein>
    <submittedName>
        <fullName evidence="1">Uncharacterized protein</fullName>
    </submittedName>
</protein>
<gene>
    <name evidence="1" type="ORF">Y10_17480</name>
</gene>
<organism evidence="1 2">
    <name type="scientific">Neptunitalea lumnitzerae</name>
    <dbReference type="NCBI Taxonomy" id="2965509"/>
    <lineage>
        <taxon>Bacteria</taxon>
        <taxon>Pseudomonadati</taxon>
        <taxon>Bacteroidota</taxon>
        <taxon>Flavobacteriia</taxon>
        <taxon>Flavobacteriales</taxon>
        <taxon>Flavobacteriaceae</taxon>
        <taxon>Neptunitalea</taxon>
    </lineage>
</organism>